<evidence type="ECO:0000259" key="8">
    <source>
        <dbReference type="PROSITE" id="PS50928"/>
    </source>
</evidence>
<dbReference type="CDD" id="cd06261">
    <property type="entry name" value="TM_PBP2"/>
    <property type="match status" value="1"/>
</dbReference>
<dbReference type="AlphaFoldDB" id="A0A3B1DVV4"/>
<evidence type="ECO:0000256" key="5">
    <source>
        <dbReference type="ARBA" id="ARBA00022989"/>
    </source>
</evidence>
<evidence type="ECO:0000313" key="9">
    <source>
        <dbReference type="EMBL" id="VAX36195.1"/>
    </source>
</evidence>
<feature type="domain" description="ABC transmembrane type-1" evidence="8">
    <location>
        <begin position="95"/>
        <end position="312"/>
    </location>
</feature>
<evidence type="ECO:0000256" key="1">
    <source>
        <dbReference type="ARBA" id="ARBA00004651"/>
    </source>
</evidence>
<organism evidence="9">
    <name type="scientific">hydrothermal vent metagenome</name>
    <dbReference type="NCBI Taxonomy" id="652676"/>
    <lineage>
        <taxon>unclassified sequences</taxon>
        <taxon>metagenomes</taxon>
        <taxon>ecological metagenomes</taxon>
    </lineage>
</organism>
<dbReference type="InterPro" id="IPR000515">
    <property type="entry name" value="MetI-like"/>
</dbReference>
<feature type="transmembrane region" description="Helical" evidence="7">
    <location>
        <begin position="9"/>
        <end position="29"/>
    </location>
</feature>
<comment type="subcellular location">
    <subcellularLocation>
        <location evidence="1">Cell membrane</location>
        <topology evidence="1">Multi-pass membrane protein</topology>
    </subcellularLocation>
</comment>
<feature type="transmembrane region" description="Helical" evidence="7">
    <location>
        <begin position="243"/>
        <end position="269"/>
    </location>
</feature>
<dbReference type="Gene3D" id="1.10.3720.10">
    <property type="entry name" value="MetI-like"/>
    <property type="match status" value="1"/>
</dbReference>
<feature type="transmembrane region" description="Helical" evidence="7">
    <location>
        <begin position="185"/>
        <end position="203"/>
    </location>
</feature>
<proteinExistence type="predicted"/>
<evidence type="ECO:0000256" key="3">
    <source>
        <dbReference type="ARBA" id="ARBA00022475"/>
    </source>
</evidence>
<protein>
    <submittedName>
        <fullName evidence="9">Oligopeptide transport system permease protein OppB (TC 3.A.1.5.1)</fullName>
    </submittedName>
</protein>
<accession>A0A3B1DVV4</accession>
<name>A0A3B1DVV4_9ZZZZ</name>
<keyword evidence="2" id="KW-0813">Transport</keyword>
<evidence type="ECO:0000256" key="4">
    <source>
        <dbReference type="ARBA" id="ARBA00022692"/>
    </source>
</evidence>
<dbReference type="Pfam" id="PF00528">
    <property type="entry name" value="BPD_transp_1"/>
    <property type="match status" value="1"/>
</dbReference>
<keyword evidence="5 7" id="KW-1133">Transmembrane helix</keyword>
<gene>
    <name evidence="9" type="ORF">MNBD_PLANCTO03-2284</name>
</gene>
<dbReference type="PROSITE" id="PS50928">
    <property type="entry name" value="ABC_TM1"/>
    <property type="match status" value="1"/>
</dbReference>
<dbReference type="InterPro" id="IPR045621">
    <property type="entry name" value="BPD_transp_1_N"/>
</dbReference>
<dbReference type="EMBL" id="UOGK01000041">
    <property type="protein sequence ID" value="VAX36195.1"/>
    <property type="molecule type" value="Genomic_DNA"/>
</dbReference>
<dbReference type="GO" id="GO:0055085">
    <property type="term" value="P:transmembrane transport"/>
    <property type="evidence" value="ECO:0007669"/>
    <property type="project" value="InterPro"/>
</dbReference>
<dbReference type="PANTHER" id="PTHR43163:SF6">
    <property type="entry name" value="DIPEPTIDE TRANSPORT SYSTEM PERMEASE PROTEIN DPPB-RELATED"/>
    <property type="match status" value="1"/>
</dbReference>
<dbReference type="Pfam" id="PF19300">
    <property type="entry name" value="BPD_transp_1_N"/>
    <property type="match status" value="1"/>
</dbReference>
<keyword evidence="3" id="KW-1003">Cell membrane</keyword>
<feature type="transmembrane region" description="Helical" evidence="7">
    <location>
        <begin position="134"/>
        <end position="154"/>
    </location>
</feature>
<reference evidence="9" key="1">
    <citation type="submission" date="2018-06" db="EMBL/GenBank/DDBJ databases">
        <authorList>
            <person name="Zhirakovskaya E."/>
        </authorList>
    </citation>
    <scope>NUCLEOTIDE SEQUENCE</scope>
</reference>
<dbReference type="InterPro" id="IPR035906">
    <property type="entry name" value="MetI-like_sf"/>
</dbReference>
<evidence type="ECO:0000256" key="2">
    <source>
        <dbReference type="ARBA" id="ARBA00022448"/>
    </source>
</evidence>
<dbReference type="PANTHER" id="PTHR43163">
    <property type="entry name" value="DIPEPTIDE TRANSPORT SYSTEM PERMEASE PROTEIN DPPB-RELATED"/>
    <property type="match status" value="1"/>
</dbReference>
<keyword evidence="4 7" id="KW-0812">Transmembrane</keyword>
<keyword evidence="6 7" id="KW-0472">Membrane</keyword>
<dbReference type="SUPFAM" id="SSF161098">
    <property type="entry name" value="MetI-like"/>
    <property type="match status" value="1"/>
</dbReference>
<feature type="transmembrane region" description="Helical" evidence="7">
    <location>
        <begin position="101"/>
        <end position="122"/>
    </location>
</feature>
<feature type="transmembrane region" description="Helical" evidence="7">
    <location>
        <begin position="289"/>
        <end position="315"/>
    </location>
</feature>
<evidence type="ECO:0000256" key="6">
    <source>
        <dbReference type="ARBA" id="ARBA00023136"/>
    </source>
</evidence>
<sequence>MLSYVIRRILYNIPIYLVIVLVVMAMLRINDPVTAYLSKNPTEQERKLKEQELGLDRPFLVQYVTMLKSIATFDYSAKSWYQETNTVGEVIGPSILPSLKITLPALTISTLLSVCIGLVAAVNRGRMIDRGLMFFAVVGMSVSFLVFIILGQYFGAFWLTDKLGTEIFSIRYEPSRLTGNFFADWIKFYSLPVLISVIVSVGYDTRFYRSVIVEQTTADYIRTARAKGCSQRRVMFKHLLRNALIPIITRVMITLPFLIVGSLLLEVYFSIPGMGRTLLTHMTNKDFAVTQTIVALLAAIFILSNILTDVLYAIVDPRVRLS</sequence>
<evidence type="ECO:0000256" key="7">
    <source>
        <dbReference type="SAM" id="Phobius"/>
    </source>
</evidence>
<dbReference type="GO" id="GO:0005886">
    <property type="term" value="C:plasma membrane"/>
    <property type="evidence" value="ECO:0007669"/>
    <property type="project" value="UniProtKB-SubCell"/>
</dbReference>